<keyword evidence="1" id="KW-0812">Transmembrane</keyword>
<proteinExistence type="predicted"/>
<reference evidence="2 3" key="1">
    <citation type="submission" date="2016-08" db="EMBL/GenBank/DDBJ databases">
        <title>New Insights into Marine Group III Euryarchaeota, from dark to light.</title>
        <authorList>
            <person name="Haro-Moreno J.M."/>
            <person name="Rodriguez-Valera F."/>
            <person name="Lopez-Garcia P."/>
            <person name="Moreira D."/>
            <person name="Martin-Cuadrado A.B."/>
        </authorList>
    </citation>
    <scope>NUCLEOTIDE SEQUENCE [LARGE SCALE GENOMIC DNA]</scope>
    <source>
        <strain evidence="2">CG-Epi2</strain>
    </source>
</reference>
<gene>
    <name evidence="2" type="ORF">BET99_02120</name>
</gene>
<keyword evidence="1" id="KW-1133">Transmembrane helix</keyword>
<dbReference type="Proteomes" id="UP000183615">
    <property type="component" value="Unassembled WGS sequence"/>
</dbReference>
<name>A0A1J5TZ35_9ARCH</name>
<dbReference type="AlphaFoldDB" id="A0A1J5TZ35"/>
<organism evidence="2 3">
    <name type="scientific">Marine Group III euryarchaeote CG-Epi2</name>
    <dbReference type="NCBI Taxonomy" id="1888996"/>
    <lineage>
        <taxon>Archaea</taxon>
        <taxon>Methanobacteriati</taxon>
        <taxon>Thermoplasmatota</taxon>
        <taxon>Thermoplasmata</taxon>
        <taxon>Candidatus Thermoprofundales</taxon>
    </lineage>
</organism>
<evidence type="ECO:0000313" key="3">
    <source>
        <dbReference type="Proteomes" id="UP000183615"/>
    </source>
</evidence>
<dbReference type="EMBL" id="MIYZ01000040">
    <property type="protein sequence ID" value="OIR21520.1"/>
    <property type="molecule type" value="Genomic_DNA"/>
</dbReference>
<accession>A0A1J5TZ35</accession>
<comment type="caution">
    <text evidence="2">The sequence shown here is derived from an EMBL/GenBank/DDBJ whole genome shotgun (WGS) entry which is preliminary data.</text>
</comment>
<protein>
    <submittedName>
        <fullName evidence="2">Uncharacterized protein</fullName>
    </submittedName>
</protein>
<sequence>MQSADDEWDDEEWEEDYDDDSNFLSGMSVASKMKFAGGTAFVILILLSSMIFTNFGFYSGAGSLSVLVDVNEGKDPGDRTFNANILATSPTFGMLAKEGDYSISYEGIAQHSGKFEINDEGRGSFDVDYEEFFVGNGQYTLKTELGSSESTDTVTLNRFADSLSAEVVSFDGVTDDGKAVYPIDKDSSINLNLQFTSDTADISFVNPWVSGTAKIYQYNQPFNEDQGENYWDEDSEHGGSAESGSLVETINFDIDSGTGTYTYSSGTKSTFNEIQVGQVSLSLILDTEEFYDVEGSGDYTVVFDFTNDLGEDTSSKDGRTYWAWFHICQTGSNGKCQGDN</sequence>
<keyword evidence="1" id="KW-0472">Membrane</keyword>
<feature type="transmembrane region" description="Helical" evidence="1">
    <location>
        <begin position="35"/>
        <end position="58"/>
    </location>
</feature>
<evidence type="ECO:0000256" key="1">
    <source>
        <dbReference type="SAM" id="Phobius"/>
    </source>
</evidence>
<evidence type="ECO:0000313" key="2">
    <source>
        <dbReference type="EMBL" id="OIR21520.1"/>
    </source>
</evidence>